<dbReference type="HAMAP" id="MF_00972">
    <property type="entry name" value="tRNA_aden_deaminase"/>
    <property type="match status" value="1"/>
</dbReference>
<dbReference type="eggNOG" id="COG0590">
    <property type="taxonomic scope" value="Bacteria"/>
</dbReference>
<organism evidence="10 11">
    <name type="scientific">Ignavibacterium album (strain DSM 19864 / JCM 16511 / NBRC 101810 / Mat9-16)</name>
    <dbReference type="NCBI Taxonomy" id="945713"/>
    <lineage>
        <taxon>Bacteria</taxon>
        <taxon>Pseudomonadati</taxon>
        <taxon>Ignavibacteriota</taxon>
        <taxon>Ignavibacteria</taxon>
        <taxon>Ignavibacteriales</taxon>
        <taxon>Ignavibacteriaceae</taxon>
        <taxon>Ignavibacterium</taxon>
    </lineage>
</organism>
<evidence type="ECO:0000259" key="9">
    <source>
        <dbReference type="PROSITE" id="PS51747"/>
    </source>
</evidence>
<keyword evidence="3 8" id="KW-0819">tRNA processing</keyword>
<dbReference type="InterPro" id="IPR016192">
    <property type="entry name" value="APOBEC/CMP_deaminase_Zn-bd"/>
</dbReference>
<keyword evidence="11" id="KW-1185">Reference proteome</keyword>
<dbReference type="EC" id="3.5.4.33" evidence="8"/>
<proteinExistence type="inferred from homology"/>
<feature type="binding site" evidence="8">
    <location>
        <position position="56"/>
    </location>
    <ligand>
        <name>Zn(2+)</name>
        <dbReference type="ChEBI" id="CHEBI:29105"/>
        <note>catalytic</note>
    </ligand>
</feature>
<dbReference type="FunFam" id="3.40.140.10:FF:000005">
    <property type="entry name" value="tRNA-specific adenosine deaminase"/>
    <property type="match status" value="1"/>
</dbReference>
<evidence type="ECO:0000256" key="1">
    <source>
        <dbReference type="ARBA" id="ARBA00010669"/>
    </source>
</evidence>
<feature type="binding site" evidence="8">
    <location>
        <position position="86"/>
    </location>
    <ligand>
        <name>Zn(2+)</name>
        <dbReference type="ChEBI" id="CHEBI:29105"/>
        <note>catalytic</note>
    </ligand>
</feature>
<keyword evidence="4 8" id="KW-0479">Metal-binding</keyword>
<dbReference type="AlphaFoldDB" id="I0AK10"/>
<comment type="catalytic activity">
    <reaction evidence="7 8">
        <text>adenosine(34) in tRNA + H2O + H(+) = inosine(34) in tRNA + NH4(+)</text>
        <dbReference type="Rhea" id="RHEA:43168"/>
        <dbReference type="Rhea" id="RHEA-COMP:10373"/>
        <dbReference type="Rhea" id="RHEA-COMP:10374"/>
        <dbReference type="ChEBI" id="CHEBI:15377"/>
        <dbReference type="ChEBI" id="CHEBI:15378"/>
        <dbReference type="ChEBI" id="CHEBI:28938"/>
        <dbReference type="ChEBI" id="CHEBI:74411"/>
        <dbReference type="ChEBI" id="CHEBI:82852"/>
        <dbReference type="EC" id="3.5.4.33"/>
    </reaction>
</comment>
<accession>I0AK10</accession>
<protein>
    <recommendedName>
        <fullName evidence="8">tRNA-specific adenosine deaminase</fullName>
        <ecNumber evidence="8">3.5.4.33</ecNumber>
    </recommendedName>
</protein>
<dbReference type="NCBIfam" id="NF008113">
    <property type="entry name" value="PRK10860.1"/>
    <property type="match status" value="1"/>
</dbReference>
<dbReference type="STRING" id="945713.IALB_1609"/>
<feature type="active site" description="Proton donor" evidence="8">
    <location>
        <position position="58"/>
    </location>
</feature>
<keyword evidence="6 8" id="KW-0862">Zinc</keyword>
<dbReference type="Pfam" id="PF00383">
    <property type="entry name" value="dCMP_cyt_deam_1"/>
    <property type="match status" value="1"/>
</dbReference>
<dbReference type="PANTHER" id="PTHR11079:SF202">
    <property type="entry name" value="TRNA-SPECIFIC ADENOSINE DEAMINASE"/>
    <property type="match status" value="1"/>
</dbReference>
<dbReference type="Gene3D" id="3.40.140.10">
    <property type="entry name" value="Cytidine Deaminase, domain 2"/>
    <property type="match status" value="1"/>
</dbReference>
<dbReference type="InterPro" id="IPR016193">
    <property type="entry name" value="Cytidine_deaminase-like"/>
</dbReference>
<evidence type="ECO:0000313" key="10">
    <source>
        <dbReference type="EMBL" id="AFH49317.1"/>
    </source>
</evidence>
<dbReference type="CDD" id="cd01285">
    <property type="entry name" value="nucleoside_deaminase"/>
    <property type="match status" value="1"/>
</dbReference>
<evidence type="ECO:0000256" key="4">
    <source>
        <dbReference type="ARBA" id="ARBA00022723"/>
    </source>
</evidence>
<reference evidence="10 11" key="1">
    <citation type="journal article" date="2012" name="Front. Microbiol.">
        <title>Complete genome of Ignavibacterium album, a metabolically versatile, flagellated, facultative anaerobe from the phylum Chlorobi.</title>
        <authorList>
            <person name="Liu Z."/>
            <person name="Frigaard N.-U."/>
            <person name="Vogl K."/>
            <person name="Iino T."/>
            <person name="Ohkuma M."/>
            <person name="Overmann J."/>
            <person name="Bryant D.A."/>
        </authorList>
    </citation>
    <scope>NUCLEOTIDE SEQUENCE [LARGE SCALE GENOMIC DNA]</scope>
    <source>
        <strain evidence="11">DSM 19864 / JCM 16511 / NBRC 101810 / Mat9-16</strain>
    </source>
</reference>
<comment type="subunit">
    <text evidence="2 8">Homodimer.</text>
</comment>
<dbReference type="KEGG" id="ial:IALB_1609"/>
<comment type="cofactor">
    <cofactor evidence="8">
        <name>Zn(2+)</name>
        <dbReference type="ChEBI" id="CHEBI:29105"/>
    </cofactor>
    <text evidence="8">Binds 1 zinc ion per subunit.</text>
</comment>
<feature type="binding site" evidence="8">
    <location>
        <position position="89"/>
    </location>
    <ligand>
        <name>Zn(2+)</name>
        <dbReference type="ChEBI" id="CHEBI:29105"/>
        <note>catalytic</note>
    </ligand>
</feature>
<dbReference type="PROSITE" id="PS51747">
    <property type="entry name" value="CYT_DCMP_DEAMINASES_2"/>
    <property type="match status" value="1"/>
</dbReference>
<dbReference type="PROSITE" id="PS00903">
    <property type="entry name" value="CYT_DCMP_DEAMINASES_1"/>
    <property type="match status" value="1"/>
</dbReference>
<keyword evidence="5 8" id="KW-0378">Hydrolase</keyword>
<evidence type="ECO:0000313" key="11">
    <source>
        <dbReference type="Proteomes" id="UP000007394"/>
    </source>
</evidence>
<comment type="similarity">
    <text evidence="1">Belongs to the cytidine and deoxycytidylate deaminase family. ADAT2 subfamily.</text>
</comment>
<sequence length="164" mass="18532">MIFSEDKYRFMYAALQEAEKAFEDDEVPIGAVVVYQDKIIGRGYNQVERLKDATAHAEMIAITSASNYVGNWRLNECSIYVTVEPCIMCTGALLNSRINELYFGTYDTKFGACGSVCNLAEEFKVNHKIKVYSGLMASESEKLLKSFFSKKRNKIFPMDGDNLV</sequence>
<gene>
    <name evidence="10" type="primary">codA</name>
    <name evidence="8" type="synonym">tadA</name>
    <name evidence="10" type="ordered locus">IALB_1609</name>
</gene>
<dbReference type="HOGENOM" id="CLU_025810_3_2_10"/>
<dbReference type="GO" id="GO:0008270">
    <property type="term" value="F:zinc ion binding"/>
    <property type="evidence" value="ECO:0007669"/>
    <property type="project" value="UniProtKB-UniRule"/>
</dbReference>
<dbReference type="SUPFAM" id="SSF53927">
    <property type="entry name" value="Cytidine deaminase-like"/>
    <property type="match status" value="1"/>
</dbReference>
<name>I0AK10_IGNAJ</name>
<evidence type="ECO:0000256" key="8">
    <source>
        <dbReference type="HAMAP-Rule" id="MF_00972"/>
    </source>
</evidence>
<dbReference type="OrthoDB" id="9802676at2"/>
<dbReference type="EMBL" id="CP003418">
    <property type="protein sequence ID" value="AFH49317.1"/>
    <property type="molecule type" value="Genomic_DNA"/>
</dbReference>
<evidence type="ECO:0000256" key="6">
    <source>
        <dbReference type="ARBA" id="ARBA00022833"/>
    </source>
</evidence>
<dbReference type="InterPro" id="IPR028883">
    <property type="entry name" value="tRNA_aden_deaminase"/>
</dbReference>
<dbReference type="GO" id="GO:0002100">
    <property type="term" value="P:tRNA wobble adenosine to inosine editing"/>
    <property type="evidence" value="ECO:0007669"/>
    <property type="project" value="UniProtKB-UniRule"/>
</dbReference>
<evidence type="ECO:0000256" key="5">
    <source>
        <dbReference type="ARBA" id="ARBA00022801"/>
    </source>
</evidence>
<dbReference type="RefSeq" id="WP_014560470.1">
    <property type="nucleotide sequence ID" value="NC_017464.1"/>
</dbReference>
<evidence type="ECO:0000256" key="3">
    <source>
        <dbReference type="ARBA" id="ARBA00022694"/>
    </source>
</evidence>
<comment type="function">
    <text evidence="8">Catalyzes the deamination of adenosine to inosine at the wobble position 34 of tRNA(Arg2).</text>
</comment>
<evidence type="ECO:0000256" key="2">
    <source>
        <dbReference type="ARBA" id="ARBA00011738"/>
    </source>
</evidence>
<dbReference type="PATRIC" id="fig|945713.3.peg.1609"/>
<dbReference type="PANTHER" id="PTHR11079">
    <property type="entry name" value="CYTOSINE DEAMINASE FAMILY MEMBER"/>
    <property type="match status" value="1"/>
</dbReference>
<feature type="domain" description="CMP/dCMP-type deaminase" evidence="9">
    <location>
        <begin position="5"/>
        <end position="117"/>
    </location>
</feature>
<dbReference type="InterPro" id="IPR002125">
    <property type="entry name" value="CMP_dCMP_dom"/>
</dbReference>
<dbReference type="GO" id="GO:0052717">
    <property type="term" value="F:tRNA-specific adenosine-34 deaminase activity"/>
    <property type="evidence" value="ECO:0007669"/>
    <property type="project" value="UniProtKB-UniRule"/>
</dbReference>
<evidence type="ECO:0000256" key="7">
    <source>
        <dbReference type="ARBA" id="ARBA00048045"/>
    </source>
</evidence>
<dbReference type="Proteomes" id="UP000007394">
    <property type="component" value="Chromosome"/>
</dbReference>